<sequence>MVEVVIQENSSLKHKPWFNHPENPDRVRVLTATLARMGFMKYGFSRVDADLEESLRVAGLIHSKEYIERLLEYSKKGRFLLDEDTYISNDSVELALEALHLSYETALKVNDIRFLIIRPPGHHAGRRGRTRGVSSNGFCLFNNAGAAVIGFRERGFKRVGILDFDVHHGNGTMEIFYKESILQLDLHQHPDTLYPHTGYPDEIGEGEGFGLKVNMVFQPYTGDDSYIRALDYAENIIEEYNPDSLVVSAGFDGFRGDGLADLNLTEASYYRLGSLVREVGVPTIIVLEGGYSRGLENGFRAFLEGLTGVAREYSNSITPRNIMRLNEMVNRAVYEQALKRSGR</sequence>
<protein>
    <submittedName>
        <fullName evidence="2">Histone deacetylase family protein</fullName>
    </submittedName>
</protein>
<dbReference type="AlphaFoldDB" id="A0A7J3XZ07"/>
<dbReference type="InterPro" id="IPR023801">
    <property type="entry name" value="His_deacetylse_dom"/>
</dbReference>
<dbReference type="PRINTS" id="PR01270">
    <property type="entry name" value="HDASUPER"/>
</dbReference>
<feature type="domain" description="Histone deacetylase" evidence="1">
    <location>
        <begin position="20"/>
        <end position="293"/>
    </location>
</feature>
<gene>
    <name evidence="2" type="ORF">ENM60_03925</name>
</gene>
<name>A0A7J3XZ07_9CREN</name>
<proteinExistence type="predicted"/>
<dbReference type="EMBL" id="DRYK01000055">
    <property type="protein sequence ID" value="HHP67920.1"/>
    <property type="molecule type" value="Genomic_DNA"/>
</dbReference>
<accession>A0A7J3XZ07</accession>
<organism evidence="2">
    <name type="scientific">Thermogladius calderae</name>
    <dbReference type="NCBI Taxonomy" id="1200300"/>
    <lineage>
        <taxon>Archaea</taxon>
        <taxon>Thermoproteota</taxon>
        <taxon>Thermoprotei</taxon>
        <taxon>Desulfurococcales</taxon>
        <taxon>Desulfurococcaceae</taxon>
        <taxon>Thermogladius</taxon>
    </lineage>
</organism>
<dbReference type="GO" id="GO:0040029">
    <property type="term" value="P:epigenetic regulation of gene expression"/>
    <property type="evidence" value="ECO:0007669"/>
    <property type="project" value="TreeGrafter"/>
</dbReference>
<dbReference type="SUPFAM" id="SSF52768">
    <property type="entry name" value="Arginase/deacetylase"/>
    <property type="match status" value="1"/>
</dbReference>
<dbReference type="PANTHER" id="PTHR10625:SF10">
    <property type="entry name" value="HISTONE DEACETYLASE HDAC1"/>
    <property type="match status" value="1"/>
</dbReference>
<dbReference type="InterPro" id="IPR000286">
    <property type="entry name" value="HDACs"/>
</dbReference>
<evidence type="ECO:0000259" key="1">
    <source>
        <dbReference type="Pfam" id="PF00850"/>
    </source>
</evidence>
<reference evidence="2" key="1">
    <citation type="journal article" date="2020" name="mSystems">
        <title>Genome- and Community-Level Interaction Insights into Carbon Utilization and Element Cycling Functions of Hydrothermarchaeota in Hydrothermal Sediment.</title>
        <authorList>
            <person name="Zhou Z."/>
            <person name="Liu Y."/>
            <person name="Xu W."/>
            <person name="Pan J."/>
            <person name="Luo Z.H."/>
            <person name="Li M."/>
        </authorList>
    </citation>
    <scope>NUCLEOTIDE SEQUENCE [LARGE SCALE GENOMIC DNA]</scope>
    <source>
        <strain evidence="2">SpSt-110</strain>
    </source>
</reference>
<evidence type="ECO:0000313" key="2">
    <source>
        <dbReference type="EMBL" id="HHP67920.1"/>
    </source>
</evidence>
<dbReference type="Gene3D" id="3.40.800.20">
    <property type="entry name" value="Histone deacetylase domain"/>
    <property type="match status" value="1"/>
</dbReference>
<dbReference type="CDD" id="cd10001">
    <property type="entry name" value="HDAC_classII_APAH"/>
    <property type="match status" value="1"/>
</dbReference>
<dbReference type="InterPro" id="IPR023696">
    <property type="entry name" value="Ureohydrolase_dom_sf"/>
</dbReference>
<dbReference type="InterPro" id="IPR037138">
    <property type="entry name" value="His_deacetylse_dom_sf"/>
</dbReference>
<comment type="caution">
    <text evidence="2">The sequence shown here is derived from an EMBL/GenBank/DDBJ whole genome shotgun (WGS) entry which is preliminary data.</text>
</comment>
<dbReference type="PANTHER" id="PTHR10625">
    <property type="entry name" value="HISTONE DEACETYLASE HDAC1-RELATED"/>
    <property type="match status" value="1"/>
</dbReference>
<dbReference type="Pfam" id="PF00850">
    <property type="entry name" value="Hist_deacetyl"/>
    <property type="match status" value="1"/>
</dbReference>
<dbReference type="GO" id="GO:0004407">
    <property type="term" value="F:histone deacetylase activity"/>
    <property type="evidence" value="ECO:0007669"/>
    <property type="project" value="TreeGrafter"/>
</dbReference>